<evidence type="ECO:0000313" key="1">
    <source>
        <dbReference type="EMBL" id="KAK4011332.1"/>
    </source>
</evidence>
<evidence type="ECO:0000313" key="2">
    <source>
        <dbReference type="Proteomes" id="UP001234178"/>
    </source>
</evidence>
<proteinExistence type="predicted"/>
<sequence length="98" mass="10828">MASAMQIGGTFCFQEELDRERTRPSGAHCRVCYCAAEDSKKSHKHVGCEDRNENNRGSGRANVAPICGLEAMNELVNKNSKHFCETGTLMSIVILLRP</sequence>
<organism evidence="1 2">
    <name type="scientific">Daphnia magna</name>
    <dbReference type="NCBI Taxonomy" id="35525"/>
    <lineage>
        <taxon>Eukaryota</taxon>
        <taxon>Metazoa</taxon>
        <taxon>Ecdysozoa</taxon>
        <taxon>Arthropoda</taxon>
        <taxon>Crustacea</taxon>
        <taxon>Branchiopoda</taxon>
        <taxon>Diplostraca</taxon>
        <taxon>Cladocera</taxon>
        <taxon>Anomopoda</taxon>
        <taxon>Daphniidae</taxon>
        <taxon>Daphnia</taxon>
    </lineage>
</organism>
<gene>
    <name evidence="1" type="ORF">OUZ56_020448</name>
</gene>
<keyword evidence="2" id="KW-1185">Reference proteome</keyword>
<comment type="caution">
    <text evidence="1">The sequence shown here is derived from an EMBL/GenBank/DDBJ whole genome shotgun (WGS) entry which is preliminary data.</text>
</comment>
<accession>A0ABQ9ZEH8</accession>
<reference evidence="1 2" key="1">
    <citation type="journal article" date="2023" name="Nucleic Acids Res.">
        <title>The hologenome of Daphnia magna reveals possible DNA methylation and microbiome-mediated evolution of the host genome.</title>
        <authorList>
            <person name="Chaturvedi A."/>
            <person name="Li X."/>
            <person name="Dhandapani V."/>
            <person name="Marshall H."/>
            <person name="Kissane S."/>
            <person name="Cuenca-Cambronero M."/>
            <person name="Asole G."/>
            <person name="Calvet F."/>
            <person name="Ruiz-Romero M."/>
            <person name="Marangio P."/>
            <person name="Guigo R."/>
            <person name="Rago D."/>
            <person name="Mirbahai L."/>
            <person name="Eastwood N."/>
            <person name="Colbourne J.K."/>
            <person name="Zhou J."/>
            <person name="Mallon E."/>
            <person name="Orsini L."/>
        </authorList>
    </citation>
    <scope>NUCLEOTIDE SEQUENCE [LARGE SCALE GENOMIC DNA]</scope>
    <source>
        <strain evidence="1">LRV0_1</strain>
    </source>
</reference>
<dbReference type="Proteomes" id="UP001234178">
    <property type="component" value="Unassembled WGS sequence"/>
</dbReference>
<protein>
    <submittedName>
        <fullName evidence="1">Uncharacterized protein</fullName>
    </submittedName>
</protein>
<name>A0ABQ9ZEH8_9CRUS</name>
<dbReference type="EMBL" id="JAOYFB010000003">
    <property type="protein sequence ID" value="KAK4011332.1"/>
    <property type="molecule type" value="Genomic_DNA"/>
</dbReference>